<dbReference type="Pfam" id="PF07690">
    <property type="entry name" value="MFS_1"/>
    <property type="match status" value="1"/>
</dbReference>
<dbReference type="Gene3D" id="1.20.1250.20">
    <property type="entry name" value="MFS general substrate transporter like domains"/>
    <property type="match status" value="1"/>
</dbReference>
<feature type="transmembrane region" description="Helical" evidence="7">
    <location>
        <begin position="124"/>
        <end position="142"/>
    </location>
</feature>
<feature type="transmembrane region" description="Helical" evidence="7">
    <location>
        <begin position="212"/>
        <end position="230"/>
    </location>
</feature>
<organism evidence="9 10">
    <name type="scientific">Paenibacillus flagellatus</name>
    <dbReference type="NCBI Taxonomy" id="2211139"/>
    <lineage>
        <taxon>Bacteria</taxon>
        <taxon>Bacillati</taxon>
        <taxon>Bacillota</taxon>
        <taxon>Bacilli</taxon>
        <taxon>Bacillales</taxon>
        <taxon>Paenibacillaceae</taxon>
        <taxon>Paenibacillus</taxon>
    </lineage>
</organism>
<dbReference type="OrthoDB" id="102502at2"/>
<feature type="transmembrane region" description="Helical" evidence="7">
    <location>
        <begin position="29"/>
        <end position="48"/>
    </location>
</feature>
<evidence type="ECO:0000256" key="1">
    <source>
        <dbReference type="ARBA" id="ARBA00004651"/>
    </source>
</evidence>
<dbReference type="NCBIfam" id="TIGR00711">
    <property type="entry name" value="efflux_EmrB"/>
    <property type="match status" value="1"/>
</dbReference>
<feature type="transmembrane region" description="Helical" evidence="7">
    <location>
        <begin position="314"/>
        <end position="334"/>
    </location>
</feature>
<dbReference type="GO" id="GO:0022857">
    <property type="term" value="F:transmembrane transporter activity"/>
    <property type="evidence" value="ECO:0007669"/>
    <property type="project" value="InterPro"/>
</dbReference>
<feature type="transmembrane region" description="Helical" evidence="7">
    <location>
        <begin position="236"/>
        <end position="258"/>
    </location>
</feature>
<evidence type="ECO:0000256" key="3">
    <source>
        <dbReference type="ARBA" id="ARBA00022475"/>
    </source>
</evidence>
<dbReference type="InterPro" id="IPR036259">
    <property type="entry name" value="MFS_trans_sf"/>
</dbReference>
<dbReference type="GO" id="GO:0005886">
    <property type="term" value="C:plasma membrane"/>
    <property type="evidence" value="ECO:0007669"/>
    <property type="project" value="UniProtKB-SubCell"/>
</dbReference>
<reference evidence="9 10" key="1">
    <citation type="submission" date="2018-05" db="EMBL/GenBank/DDBJ databases">
        <title>Paenibacillus flagellatus sp. nov., isolated from selenium mineral soil.</title>
        <authorList>
            <person name="Dai X."/>
        </authorList>
    </citation>
    <scope>NUCLEOTIDE SEQUENCE [LARGE SCALE GENOMIC DNA]</scope>
    <source>
        <strain evidence="9 10">DXL2</strain>
    </source>
</reference>
<evidence type="ECO:0000313" key="10">
    <source>
        <dbReference type="Proteomes" id="UP000247476"/>
    </source>
</evidence>
<feature type="transmembrane region" description="Helical" evidence="7">
    <location>
        <begin position="341"/>
        <end position="360"/>
    </location>
</feature>
<keyword evidence="3" id="KW-1003">Cell membrane</keyword>
<keyword evidence="5 7" id="KW-1133">Transmembrane helix</keyword>
<dbReference type="SUPFAM" id="SSF103473">
    <property type="entry name" value="MFS general substrate transporter"/>
    <property type="match status" value="1"/>
</dbReference>
<proteinExistence type="predicted"/>
<feature type="transmembrane region" description="Helical" evidence="7">
    <location>
        <begin position="178"/>
        <end position="200"/>
    </location>
</feature>
<feature type="transmembrane region" description="Helical" evidence="7">
    <location>
        <begin position="444"/>
        <end position="462"/>
    </location>
</feature>
<dbReference type="RefSeq" id="WP_110841551.1">
    <property type="nucleotide sequence ID" value="NZ_QJVJ01000008.1"/>
</dbReference>
<evidence type="ECO:0000256" key="2">
    <source>
        <dbReference type="ARBA" id="ARBA00022448"/>
    </source>
</evidence>
<name>A0A2V5K5M9_9BACL</name>
<dbReference type="InterPro" id="IPR004638">
    <property type="entry name" value="EmrB-like"/>
</dbReference>
<dbReference type="PANTHER" id="PTHR42718">
    <property type="entry name" value="MAJOR FACILITATOR SUPERFAMILY MULTIDRUG TRANSPORTER MFSC"/>
    <property type="match status" value="1"/>
</dbReference>
<keyword evidence="10" id="KW-1185">Reference proteome</keyword>
<feature type="transmembrane region" description="Helical" evidence="7">
    <location>
        <begin position="92"/>
        <end position="118"/>
    </location>
</feature>
<feature type="domain" description="Major facilitator superfamily (MFS) profile" evidence="8">
    <location>
        <begin position="26"/>
        <end position="467"/>
    </location>
</feature>
<dbReference type="Gene3D" id="1.20.1720.10">
    <property type="entry name" value="Multidrug resistance protein D"/>
    <property type="match status" value="1"/>
</dbReference>
<evidence type="ECO:0000256" key="6">
    <source>
        <dbReference type="ARBA" id="ARBA00023136"/>
    </source>
</evidence>
<keyword evidence="4 7" id="KW-0812">Transmembrane</keyword>
<keyword evidence="2" id="KW-0813">Transport</keyword>
<dbReference type="PANTHER" id="PTHR42718:SF46">
    <property type="entry name" value="BLR6921 PROTEIN"/>
    <property type="match status" value="1"/>
</dbReference>
<dbReference type="PROSITE" id="PS50850">
    <property type="entry name" value="MFS"/>
    <property type="match status" value="1"/>
</dbReference>
<evidence type="ECO:0000256" key="5">
    <source>
        <dbReference type="ARBA" id="ARBA00022989"/>
    </source>
</evidence>
<gene>
    <name evidence="9" type="ORF">DLM86_18560</name>
</gene>
<evidence type="ECO:0000313" key="9">
    <source>
        <dbReference type="EMBL" id="PYI53003.1"/>
    </source>
</evidence>
<dbReference type="EMBL" id="QJVJ01000008">
    <property type="protein sequence ID" value="PYI53003.1"/>
    <property type="molecule type" value="Genomic_DNA"/>
</dbReference>
<comment type="subcellular location">
    <subcellularLocation>
        <location evidence="1">Cell membrane</location>
        <topology evidence="1">Multi-pass membrane protein</topology>
    </subcellularLocation>
</comment>
<dbReference type="InterPro" id="IPR011701">
    <property type="entry name" value="MFS"/>
</dbReference>
<feature type="transmembrane region" description="Helical" evidence="7">
    <location>
        <begin position="366"/>
        <end position="386"/>
    </location>
</feature>
<evidence type="ECO:0000256" key="7">
    <source>
        <dbReference type="SAM" id="Phobius"/>
    </source>
</evidence>
<sequence>MPHPQIRANGTNVPPDDAPRANRWSVMHIVNLGTFMNTLDVGIVQLALPTMAAQFGTTLAGVQWIVTSYLLTMVALLPIVGKLSDRLSRKTIYSAGFLLFAIGSLFAALSGSLAAMIASRCVQGAGAAMIMANSQAMVRALFPDRERGRALGVNTIVMSAGTLAGPAAGGFLMEFGGWPLLFWINVPIGIVATVLGLRLFPDNERNVRPLDLFGSALLAIGTSVLLYASVASEENGFSSSVLLWGGFGLVLLVVLVLYERKLEHGILDPVLYRNRAVGVGNLSAFLFYAAQMGSIVPLTFYMQDTLGLSTRTTGLLLAIQPVAMALAGPLAGYWRDRRGAFGPTTAGACCCALAMAPAVVADGVGWGGAAFYCGLFGFGSGLFLAANNADIMGNAPADKASLVGSMLALIRYLGMIVGTGLAVLFAGSLGGAGADAFAPGTMRILFALCALLALGAMGVGWLRPRLRAGRAGEASSG</sequence>
<dbReference type="InterPro" id="IPR020846">
    <property type="entry name" value="MFS_dom"/>
</dbReference>
<accession>A0A2V5K5M9</accession>
<comment type="caution">
    <text evidence="9">The sequence shown here is derived from an EMBL/GenBank/DDBJ whole genome shotgun (WGS) entry which is preliminary data.</text>
</comment>
<feature type="transmembrane region" description="Helical" evidence="7">
    <location>
        <begin position="60"/>
        <end position="80"/>
    </location>
</feature>
<keyword evidence="6 7" id="KW-0472">Membrane</keyword>
<feature type="transmembrane region" description="Helical" evidence="7">
    <location>
        <begin position="151"/>
        <end position="172"/>
    </location>
</feature>
<evidence type="ECO:0000256" key="4">
    <source>
        <dbReference type="ARBA" id="ARBA00022692"/>
    </source>
</evidence>
<protein>
    <submittedName>
        <fullName evidence="9">MFS transporter</fullName>
    </submittedName>
</protein>
<feature type="transmembrane region" description="Helical" evidence="7">
    <location>
        <begin position="407"/>
        <end position="432"/>
    </location>
</feature>
<dbReference type="Proteomes" id="UP000247476">
    <property type="component" value="Unassembled WGS sequence"/>
</dbReference>
<dbReference type="CDD" id="cd17321">
    <property type="entry name" value="MFS_MMR_MDR_like"/>
    <property type="match status" value="1"/>
</dbReference>
<evidence type="ECO:0000259" key="8">
    <source>
        <dbReference type="PROSITE" id="PS50850"/>
    </source>
</evidence>
<dbReference type="AlphaFoldDB" id="A0A2V5K5M9"/>
<feature type="transmembrane region" description="Helical" evidence="7">
    <location>
        <begin position="279"/>
        <end position="302"/>
    </location>
</feature>